<proteinExistence type="predicted"/>
<geneLocation type="plasmid" evidence="1 2">
    <name>AZOBR_p3</name>
</geneLocation>
<reference evidence="1 2" key="1">
    <citation type="journal article" date="2011" name="PLoS Genet.">
        <title>Azospirillum genomes reveal transition of bacteria from aquatic to terrestrial environments.</title>
        <authorList>
            <person name="Wisniewski-Dye F."/>
            <person name="Borziak K."/>
            <person name="Khalsa-Moyers G."/>
            <person name="Alexandre G."/>
            <person name="Sukharnikov L.O."/>
            <person name="Wuichet K."/>
            <person name="Hurst G.B."/>
            <person name="McDonald W.H."/>
            <person name="Robertson J.S."/>
            <person name="Barbe V."/>
            <person name="Calteau A."/>
            <person name="Rouy Z."/>
            <person name="Mangenot S."/>
            <person name="Prigent-Combaret C."/>
            <person name="Normand P."/>
            <person name="Boyer M."/>
            <person name="Siguier P."/>
            <person name="Dessaux Y."/>
            <person name="Elmerich C."/>
            <person name="Condemine G."/>
            <person name="Krishnen G."/>
            <person name="Kennedy I."/>
            <person name="Paterson A.H."/>
            <person name="Gonzalez V."/>
            <person name="Mavingui P."/>
            <person name="Zhulin I.B."/>
        </authorList>
    </citation>
    <scope>NUCLEOTIDE SEQUENCE [LARGE SCALE GENOMIC DNA]</scope>
    <source>
        <strain evidence="1 2">Sp245</strain>
    </source>
</reference>
<dbReference type="EMBL" id="HE577330">
    <property type="protein sequence ID" value="CCD02568.1"/>
    <property type="molecule type" value="Genomic_DNA"/>
</dbReference>
<sequence length="74" mass="8534">MYLLLSTGLDPILEIRCNYPTKRHFRVLHGFDDREGASPDHFMLVLSYVHTACLHVTQWGGAHSPSDLRPFHRC</sequence>
<dbReference type="AlphaFoldDB" id="A0A9P1JZ54"/>
<name>A0A9P1JZ54_9PROT</name>
<evidence type="ECO:0000313" key="1">
    <source>
        <dbReference type="EMBL" id="CCD02568.1"/>
    </source>
</evidence>
<dbReference type="Proteomes" id="UP000007319">
    <property type="component" value="Plasmid AZOBR_p3"/>
</dbReference>
<keyword evidence="1" id="KW-0614">Plasmid</keyword>
<accession>A0A9P1JZ54</accession>
<evidence type="ECO:0000313" key="2">
    <source>
        <dbReference type="Proteomes" id="UP000007319"/>
    </source>
</evidence>
<keyword evidence="2" id="KW-1185">Reference proteome</keyword>
<dbReference type="KEGG" id="abs:AZOBR_p310310"/>
<gene>
    <name evidence="1" type="ORF">AZOBR_p310310</name>
</gene>
<protein>
    <submittedName>
        <fullName evidence="1">Uncharacterized protein</fullName>
    </submittedName>
</protein>
<organism evidence="1 2">
    <name type="scientific">Azospirillum baldaniorum</name>
    <dbReference type="NCBI Taxonomy" id="1064539"/>
    <lineage>
        <taxon>Bacteria</taxon>
        <taxon>Pseudomonadati</taxon>
        <taxon>Pseudomonadota</taxon>
        <taxon>Alphaproteobacteria</taxon>
        <taxon>Rhodospirillales</taxon>
        <taxon>Azospirillaceae</taxon>
        <taxon>Azospirillum</taxon>
    </lineage>
</organism>